<keyword evidence="8" id="KW-0547">Nucleotide-binding</keyword>
<dbReference type="AlphaFoldDB" id="A0A6N3F7F5"/>
<comment type="cofactor">
    <cofactor evidence="1">
        <name>Zn(2+)</name>
        <dbReference type="ChEBI" id="CHEBI:29105"/>
    </cofactor>
</comment>
<evidence type="ECO:0000313" key="17">
    <source>
        <dbReference type="EMBL" id="VYU48008.1"/>
    </source>
</evidence>
<dbReference type="SUPFAM" id="SSF55186">
    <property type="entry name" value="ThrRS/AlaRS common domain"/>
    <property type="match status" value="1"/>
</dbReference>
<dbReference type="GO" id="GO:0000049">
    <property type="term" value="F:tRNA binding"/>
    <property type="evidence" value="ECO:0007669"/>
    <property type="project" value="UniProtKB-KW"/>
</dbReference>
<dbReference type="InterPro" id="IPR018164">
    <property type="entry name" value="Ala-tRNA-synth_IIc_N"/>
</dbReference>
<dbReference type="GO" id="GO:0004813">
    <property type="term" value="F:alanine-tRNA ligase activity"/>
    <property type="evidence" value="ECO:0007669"/>
    <property type="project" value="UniProtKB-EC"/>
</dbReference>
<dbReference type="Pfam" id="PF01411">
    <property type="entry name" value="tRNA-synt_2c"/>
    <property type="match status" value="1"/>
</dbReference>
<dbReference type="InterPro" id="IPR012947">
    <property type="entry name" value="tRNA_SAD"/>
</dbReference>
<evidence type="ECO:0000256" key="7">
    <source>
        <dbReference type="ARBA" id="ARBA00022723"/>
    </source>
</evidence>
<dbReference type="GO" id="GO:0005524">
    <property type="term" value="F:ATP binding"/>
    <property type="evidence" value="ECO:0007669"/>
    <property type="project" value="UniProtKB-KW"/>
</dbReference>
<keyword evidence="15" id="KW-0175">Coiled coil</keyword>
<dbReference type="PANTHER" id="PTHR43462:SF1">
    <property type="entry name" value="ALANYL-TRNA EDITING PROTEIN AARSD1"/>
    <property type="match status" value="1"/>
</dbReference>
<protein>
    <recommendedName>
        <fullName evidence="4">Alanine--tRNA ligase</fullName>
        <ecNumber evidence="3">6.1.1.7</ecNumber>
    </recommendedName>
    <alternativeName>
        <fullName evidence="14">Alanyl-tRNA synthetase</fullName>
    </alternativeName>
</protein>
<reference evidence="17" key="1">
    <citation type="submission" date="2019-11" db="EMBL/GenBank/DDBJ databases">
        <authorList>
            <person name="Feng L."/>
        </authorList>
    </citation>
    <scope>NUCLEOTIDE SEQUENCE</scope>
    <source>
        <strain evidence="17">CTertiumLFYP3</strain>
    </source>
</reference>
<evidence type="ECO:0000256" key="8">
    <source>
        <dbReference type="ARBA" id="ARBA00022741"/>
    </source>
</evidence>
<dbReference type="FunFam" id="3.10.310.40:FF:000001">
    <property type="entry name" value="Alanine--tRNA ligase"/>
    <property type="match status" value="1"/>
</dbReference>
<evidence type="ECO:0000256" key="9">
    <source>
        <dbReference type="ARBA" id="ARBA00022833"/>
    </source>
</evidence>
<evidence type="ECO:0000256" key="4">
    <source>
        <dbReference type="ARBA" id="ARBA00017959"/>
    </source>
</evidence>
<dbReference type="PANTHER" id="PTHR43462">
    <property type="entry name" value="ALANYL-TRNA EDITING PROTEIN"/>
    <property type="match status" value="1"/>
</dbReference>
<keyword evidence="9" id="KW-0862">Zinc</keyword>
<feature type="domain" description="Threonyl/alanyl tRNA synthetase SAD" evidence="16">
    <location>
        <begin position="180"/>
        <end position="222"/>
    </location>
</feature>
<accession>A0A6N3F7F5</accession>
<dbReference type="GO" id="GO:0002161">
    <property type="term" value="F:aminoacyl-tRNA deacylase activity"/>
    <property type="evidence" value="ECO:0007669"/>
    <property type="project" value="UniProtKB-ARBA"/>
</dbReference>
<dbReference type="EC" id="6.1.1.7" evidence="3"/>
<evidence type="ECO:0000256" key="6">
    <source>
        <dbReference type="ARBA" id="ARBA00022598"/>
    </source>
</evidence>
<evidence type="ECO:0000259" key="16">
    <source>
        <dbReference type="SMART" id="SM00863"/>
    </source>
</evidence>
<dbReference type="Pfam" id="PF07973">
    <property type="entry name" value="tRNA_SAD"/>
    <property type="match status" value="1"/>
</dbReference>
<dbReference type="InterPro" id="IPR009000">
    <property type="entry name" value="Transl_B-barrel_sf"/>
</dbReference>
<proteinExistence type="inferred from homology"/>
<dbReference type="InterPro" id="IPR018163">
    <property type="entry name" value="Thr/Ala-tRNA-synth_IIc_edit"/>
</dbReference>
<keyword evidence="10" id="KW-0067">ATP-binding</keyword>
<evidence type="ECO:0000256" key="15">
    <source>
        <dbReference type="SAM" id="Coils"/>
    </source>
</evidence>
<sequence length="393" mass="45129">MDKIFYKNQYIKEFKSKVIEVKIKDNKYHIVLDETAFFPGGGGQQYDLGEIDGKVIENIYEENKKIYHVLSEEVKVESIVHCTIDWDRREDGMHQHLGQHILSGCFFKLFNANTVSIHLGKEISTVDIIGHLSENQVREAEALANKIIRNNVTVDFLTPNKEELESLNLRRDLPNTDEEIRVVKIGDLDINACCGVHPSKTLDLRMIKIKKFEKNKGNTRIEFLAGKRAIEDSLNKDKILREICNYLSSNEDEIFNGIKNMESELEALKITKKKMEDELLNYEYLKILEEIKVESSTVIKKVFKDKPKNYLGKLANKLVEENNVICLFANILDEKAEVIFASSKINNDLDMGKLLKEYISKINGKGGGRKNFAQGVGENINIEEFLNNIYFSI</sequence>
<keyword evidence="7" id="KW-0479">Metal-binding</keyword>
<dbReference type="Gene3D" id="3.10.310.40">
    <property type="match status" value="1"/>
</dbReference>
<keyword evidence="6 17" id="KW-0436">Ligase</keyword>
<dbReference type="SMART" id="SM00863">
    <property type="entry name" value="tRNA_SAD"/>
    <property type="match status" value="1"/>
</dbReference>
<evidence type="ECO:0000256" key="10">
    <source>
        <dbReference type="ARBA" id="ARBA00022840"/>
    </source>
</evidence>
<organism evidence="17">
    <name type="scientific">Clostridium tertium</name>
    <dbReference type="NCBI Taxonomy" id="1559"/>
    <lineage>
        <taxon>Bacteria</taxon>
        <taxon>Bacillati</taxon>
        <taxon>Bacillota</taxon>
        <taxon>Clostridia</taxon>
        <taxon>Eubacteriales</taxon>
        <taxon>Clostridiaceae</taxon>
        <taxon>Clostridium</taxon>
    </lineage>
</organism>
<keyword evidence="11" id="KW-0694">RNA-binding</keyword>
<evidence type="ECO:0000256" key="3">
    <source>
        <dbReference type="ARBA" id="ARBA00013168"/>
    </source>
</evidence>
<name>A0A6N3F7F5_9CLOT</name>
<evidence type="ECO:0000256" key="11">
    <source>
        <dbReference type="ARBA" id="ARBA00022884"/>
    </source>
</evidence>
<dbReference type="GO" id="GO:0046872">
    <property type="term" value="F:metal ion binding"/>
    <property type="evidence" value="ECO:0007669"/>
    <property type="project" value="UniProtKB-KW"/>
</dbReference>
<dbReference type="InterPro" id="IPR003156">
    <property type="entry name" value="DHHA1_dom"/>
</dbReference>
<feature type="coiled-coil region" evidence="15">
    <location>
        <begin position="258"/>
        <end position="285"/>
    </location>
</feature>
<evidence type="ECO:0000256" key="12">
    <source>
        <dbReference type="ARBA" id="ARBA00022917"/>
    </source>
</evidence>
<dbReference type="Gene3D" id="3.30.980.10">
    <property type="entry name" value="Threonyl-trna Synthetase, Chain A, domain 2"/>
    <property type="match status" value="1"/>
</dbReference>
<keyword evidence="12" id="KW-0648">Protein biosynthesis</keyword>
<dbReference type="RefSeq" id="WP_156627019.1">
    <property type="nucleotide sequence ID" value="NZ_CACRTO010000029.1"/>
</dbReference>
<keyword evidence="13" id="KW-0030">Aminoacyl-tRNA synthetase</keyword>
<dbReference type="Pfam" id="PF02272">
    <property type="entry name" value="DHHA1"/>
    <property type="match status" value="1"/>
</dbReference>
<evidence type="ECO:0000256" key="14">
    <source>
        <dbReference type="ARBA" id="ARBA00032577"/>
    </source>
</evidence>
<dbReference type="InterPro" id="IPR051335">
    <property type="entry name" value="Alanyl-tRNA_Editing_Enzymes"/>
</dbReference>
<evidence type="ECO:0000256" key="5">
    <source>
        <dbReference type="ARBA" id="ARBA00022555"/>
    </source>
</evidence>
<gene>
    <name evidence="17" type="primary">alaS_2</name>
    <name evidence="17" type="ORF">CTLFYP3_02591</name>
</gene>
<evidence type="ECO:0000256" key="1">
    <source>
        <dbReference type="ARBA" id="ARBA00001947"/>
    </source>
</evidence>
<comment type="similarity">
    <text evidence="2">Belongs to the class-II aminoacyl-tRNA synthetase family.</text>
</comment>
<dbReference type="EMBL" id="CACRTO010000029">
    <property type="protein sequence ID" value="VYU48008.1"/>
    <property type="molecule type" value="Genomic_DNA"/>
</dbReference>
<evidence type="ECO:0000256" key="13">
    <source>
        <dbReference type="ARBA" id="ARBA00023146"/>
    </source>
</evidence>
<dbReference type="SUPFAM" id="SSF50447">
    <property type="entry name" value="Translation proteins"/>
    <property type="match status" value="1"/>
</dbReference>
<dbReference type="Gene3D" id="2.40.30.130">
    <property type="match status" value="1"/>
</dbReference>
<keyword evidence="5" id="KW-0820">tRNA-binding</keyword>
<dbReference type="GO" id="GO:0006419">
    <property type="term" value="P:alanyl-tRNA aminoacylation"/>
    <property type="evidence" value="ECO:0007669"/>
    <property type="project" value="InterPro"/>
</dbReference>
<evidence type="ECO:0000256" key="2">
    <source>
        <dbReference type="ARBA" id="ARBA00008226"/>
    </source>
</evidence>